<sequence length="30" mass="3823">MTEKELFDEWPERYDQWFTTPIGKMVKNFR</sequence>
<accession>X1W1S2</accession>
<organism evidence="1">
    <name type="scientific">marine sediment metagenome</name>
    <dbReference type="NCBI Taxonomy" id="412755"/>
    <lineage>
        <taxon>unclassified sequences</taxon>
        <taxon>metagenomes</taxon>
        <taxon>ecological metagenomes</taxon>
    </lineage>
</organism>
<dbReference type="AlphaFoldDB" id="X1W1S2"/>
<reference evidence="1" key="1">
    <citation type="journal article" date="2014" name="Front. Microbiol.">
        <title>High frequency of phylogenetically diverse reductive dehalogenase-homologous genes in deep subseafloor sedimentary metagenomes.</title>
        <authorList>
            <person name="Kawai M."/>
            <person name="Futagami T."/>
            <person name="Toyoda A."/>
            <person name="Takaki Y."/>
            <person name="Nishi S."/>
            <person name="Hori S."/>
            <person name="Arai W."/>
            <person name="Tsubouchi T."/>
            <person name="Morono Y."/>
            <person name="Uchiyama I."/>
            <person name="Ito T."/>
            <person name="Fujiyama A."/>
            <person name="Inagaki F."/>
            <person name="Takami H."/>
        </authorList>
    </citation>
    <scope>NUCLEOTIDE SEQUENCE</scope>
    <source>
        <strain evidence="1">Expedition CK06-06</strain>
    </source>
</reference>
<dbReference type="EMBL" id="BARW01038394">
    <property type="protein sequence ID" value="GAJ22450.1"/>
    <property type="molecule type" value="Genomic_DNA"/>
</dbReference>
<gene>
    <name evidence="1" type="ORF">S12H4_58943</name>
</gene>
<comment type="caution">
    <text evidence="1">The sequence shown here is derived from an EMBL/GenBank/DDBJ whole genome shotgun (WGS) entry which is preliminary data.</text>
</comment>
<proteinExistence type="predicted"/>
<feature type="non-terminal residue" evidence="1">
    <location>
        <position position="30"/>
    </location>
</feature>
<protein>
    <submittedName>
        <fullName evidence="1">Uncharacterized protein</fullName>
    </submittedName>
</protein>
<name>X1W1S2_9ZZZZ</name>
<evidence type="ECO:0000313" key="1">
    <source>
        <dbReference type="EMBL" id="GAJ22450.1"/>
    </source>
</evidence>